<accession>A0A147DPQ4</accession>
<dbReference type="EMBL" id="LDRC01000058">
    <property type="protein sequence ID" value="KTR51226.1"/>
    <property type="molecule type" value="Genomic_DNA"/>
</dbReference>
<comment type="caution">
    <text evidence="1">The sequence shown here is derived from an EMBL/GenBank/DDBJ whole genome shotgun (WGS) entry which is preliminary data.</text>
</comment>
<evidence type="ECO:0000313" key="1">
    <source>
        <dbReference type="EMBL" id="KTR51226.1"/>
    </source>
</evidence>
<gene>
    <name evidence="1" type="ORF">NS359_11460</name>
</gene>
<dbReference type="Proteomes" id="UP000072763">
    <property type="component" value="Unassembled WGS sequence"/>
</dbReference>
<proteinExistence type="predicted"/>
<organism evidence="1 2">
    <name type="scientific">Curtobacterium oceanosedimentum</name>
    <dbReference type="NCBI Taxonomy" id="465820"/>
    <lineage>
        <taxon>Bacteria</taxon>
        <taxon>Bacillati</taxon>
        <taxon>Actinomycetota</taxon>
        <taxon>Actinomycetes</taxon>
        <taxon>Micrococcales</taxon>
        <taxon>Microbacteriaceae</taxon>
        <taxon>Curtobacterium</taxon>
    </lineage>
</organism>
<dbReference type="OrthoDB" id="5184241at2"/>
<name>A0A147DPQ4_9MICO</name>
<reference evidence="1 2" key="1">
    <citation type="journal article" date="2016" name="Front. Microbiol.">
        <title>Genomic Resource of Rice Seed Associated Bacteria.</title>
        <authorList>
            <person name="Midha S."/>
            <person name="Bansal K."/>
            <person name="Sharma S."/>
            <person name="Kumar N."/>
            <person name="Patil P.P."/>
            <person name="Chaudhry V."/>
            <person name="Patil P.B."/>
        </authorList>
    </citation>
    <scope>NUCLEOTIDE SEQUENCE [LARGE SCALE GENOMIC DNA]</scope>
    <source>
        <strain evidence="1 2">NS359</strain>
    </source>
</reference>
<protein>
    <recommendedName>
        <fullName evidence="3">DNA-binding protein</fullName>
    </recommendedName>
</protein>
<dbReference type="STRING" id="465820.NS263_03585"/>
<dbReference type="PATRIC" id="fig|465820.4.peg.2470"/>
<dbReference type="RefSeq" id="WP_058750157.1">
    <property type="nucleotide sequence ID" value="NZ_LDRC01000058.1"/>
</dbReference>
<dbReference type="AlphaFoldDB" id="A0A147DPQ4"/>
<evidence type="ECO:0000313" key="2">
    <source>
        <dbReference type="Proteomes" id="UP000072763"/>
    </source>
</evidence>
<sequence length="206" mass="21872">MFAVTVDQVGSRSDDDRVEQAIDDVSTTAAGRLVLPPERTAGDEFQFLLDDAGTLLDVVFALARSDGWSIGIGVGDVEEPVPDSTRAARGDAFVTARAAVDRAKDVPEHLALEVAPGRRLGTADVEPLVTQTVRARQRRSREGWELADLLRAGHSRTEAAELLGVTPQAVAKRWSAADLRSDDAVHAALARLLTEADTPAGADTPA</sequence>
<evidence type="ECO:0008006" key="3">
    <source>
        <dbReference type="Google" id="ProtNLM"/>
    </source>
</evidence>